<dbReference type="NCBIfam" id="TIGR02246">
    <property type="entry name" value="SgcJ/EcaC family oxidoreductase"/>
    <property type="match status" value="1"/>
</dbReference>
<name>A0A2P2E8B1_9PROT</name>
<dbReference type="InterPro" id="IPR037401">
    <property type="entry name" value="SnoaL-like"/>
</dbReference>
<dbReference type="AlphaFoldDB" id="A0A2P2E8B1"/>
<dbReference type="Pfam" id="PF13474">
    <property type="entry name" value="SnoaL_3"/>
    <property type="match status" value="1"/>
</dbReference>
<keyword evidence="1" id="KW-0732">Signal</keyword>
<protein>
    <recommendedName>
        <fullName evidence="2">SnoaL-like domain-containing protein</fullName>
    </recommendedName>
</protein>
<proteinExistence type="predicted"/>
<dbReference type="EMBL" id="BFBR01000002">
    <property type="protein sequence ID" value="GBF57287.1"/>
    <property type="molecule type" value="Genomic_DNA"/>
</dbReference>
<keyword evidence="4" id="KW-1185">Reference proteome</keyword>
<sequence length="181" mass="20044">MLRRHVLALAGAVGGLMMTGQARANPIGLAEEDEAAIRAAIQEYERVWNISDLDAMGRLYAPHVHWVNVKAMHWRGFEEVDRAHRTYFDIMFKGVQQKLLAIESLTPLASNIAVAVVHWHMDAFKTPSGDIAPPHESRMTLVYVKLAEGWKIAHGANIDVDAQAARFDPIRGAAFVGHDGN</sequence>
<feature type="chain" id="PRO_5015149112" description="SnoaL-like domain-containing protein" evidence="1">
    <location>
        <begin position="25"/>
        <end position="181"/>
    </location>
</feature>
<gene>
    <name evidence="3" type="ORF">PbB2_00952</name>
</gene>
<evidence type="ECO:0000313" key="3">
    <source>
        <dbReference type="EMBL" id="GBF57287.1"/>
    </source>
</evidence>
<feature type="domain" description="SnoaL-like" evidence="2">
    <location>
        <begin position="37"/>
        <end position="154"/>
    </location>
</feature>
<organism evidence="3 4">
    <name type="scientific">Candidatus Phycosocius bacilliformis</name>
    <dbReference type="NCBI Taxonomy" id="1445552"/>
    <lineage>
        <taxon>Bacteria</taxon>
        <taxon>Pseudomonadati</taxon>
        <taxon>Pseudomonadota</taxon>
        <taxon>Alphaproteobacteria</taxon>
        <taxon>Caulobacterales</taxon>
        <taxon>Caulobacterales incertae sedis</taxon>
        <taxon>Candidatus Phycosocius</taxon>
    </lineage>
</organism>
<dbReference type="Gene3D" id="3.10.450.50">
    <property type="match status" value="1"/>
</dbReference>
<evidence type="ECO:0000256" key="1">
    <source>
        <dbReference type="SAM" id="SignalP"/>
    </source>
</evidence>
<comment type="caution">
    <text evidence="3">The sequence shown here is derived from an EMBL/GenBank/DDBJ whole genome shotgun (WGS) entry which is preliminary data.</text>
</comment>
<dbReference type="InterPro" id="IPR011944">
    <property type="entry name" value="Steroid_delta5-4_isomerase"/>
</dbReference>
<feature type="signal peptide" evidence="1">
    <location>
        <begin position="1"/>
        <end position="24"/>
    </location>
</feature>
<dbReference type="InterPro" id="IPR032710">
    <property type="entry name" value="NTF2-like_dom_sf"/>
</dbReference>
<accession>A0A2P2E8B1</accession>
<evidence type="ECO:0000259" key="2">
    <source>
        <dbReference type="Pfam" id="PF13474"/>
    </source>
</evidence>
<evidence type="ECO:0000313" key="4">
    <source>
        <dbReference type="Proteomes" id="UP000245086"/>
    </source>
</evidence>
<dbReference type="SUPFAM" id="SSF54427">
    <property type="entry name" value="NTF2-like"/>
    <property type="match status" value="1"/>
</dbReference>
<dbReference type="Proteomes" id="UP000245086">
    <property type="component" value="Unassembled WGS sequence"/>
</dbReference>
<reference evidence="3" key="1">
    <citation type="journal article" date="2018" name="Genome Announc.">
        <title>Draft Genome Sequence of "Candidatus Phycosocius bacilliformis," an Alphaproteobacterial Ectosymbiont of the Hydrocarbon-Producing Green Alga Botryococcus braunii.</title>
        <authorList>
            <person name="Tanabe Y."/>
            <person name="Yamaguchi H."/>
            <person name="Watanabe M.M."/>
        </authorList>
    </citation>
    <scope>NUCLEOTIDE SEQUENCE [LARGE SCALE GENOMIC DNA]</scope>
    <source>
        <strain evidence="3">BOTRYCO-2</strain>
    </source>
</reference>
<dbReference type="RefSeq" id="WP_192576169.1">
    <property type="nucleotide sequence ID" value="NZ_BFBR01000002.1"/>
</dbReference>